<dbReference type="InterPro" id="IPR032875">
    <property type="entry name" value="Succ_CoA_lig_flav_dom"/>
</dbReference>
<evidence type="ECO:0000259" key="2">
    <source>
        <dbReference type="PROSITE" id="PS50975"/>
    </source>
</evidence>
<evidence type="ECO:0000256" key="1">
    <source>
        <dbReference type="PROSITE-ProRule" id="PRU00409"/>
    </source>
</evidence>
<keyword evidence="3" id="KW-0436">Ligase</keyword>
<keyword evidence="1" id="KW-0067">ATP-binding</keyword>
<dbReference type="Gene3D" id="3.40.50.261">
    <property type="entry name" value="Succinyl-CoA synthetase domains"/>
    <property type="match status" value="2"/>
</dbReference>
<organism evidence="3 4">
    <name type="scientific">Nocardioides islandensis</name>
    <dbReference type="NCBI Taxonomy" id="433663"/>
    <lineage>
        <taxon>Bacteria</taxon>
        <taxon>Bacillati</taxon>
        <taxon>Actinomycetota</taxon>
        <taxon>Actinomycetes</taxon>
        <taxon>Propionibacteriales</taxon>
        <taxon>Nocardioidaceae</taxon>
        <taxon>Nocardioides</taxon>
    </lineage>
</organism>
<evidence type="ECO:0000313" key="3">
    <source>
        <dbReference type="EMBL" id="MBF4762195.1"/>
    </source>
</evidence>
<dbReference type="Proteomes" id="UP000640489">
    <property type="component" value="Unassembled WGS sequence"/>
</dbReference>
<dbReference type="Gene3D" id="3.30.1490.20">
    <property type="entry name" value="ATP-grasp fold, A domain"/>
    <property type="match status" value="1"/>
</dbReference>
<dbReference type="GO" id="GO:0046872">
    <property type="term" value="F:metal ion binding"/>
    <property type="evidence" value="ECO:0007669"/>
    <property type="project" value="InterPro"/>
</dbReference>
<dbReference type="PANTHER" id="PTHR42793">
    <property type="entry name" value="COA BINDING DOMAIN CONTAINING PROTEIN"/>
    <property type="match status" value="1"/>
</dbReference>
<gene>
    <name evidence="3" type="ORF">ISU07_03580</name>
</gene>
<dbReference type="InterPro" id="IPR036291">
    <property type="entry name" value="NAD(P)-bd_dom_sf"/>
</dbReference>
<comment type="caution">
    <text evidence="3">The sequence shown here is derived from an EMBL/GenBank/DDBJ whole genome shotgun (WGS) entry which is preliminary data.</text>
</comment>
<dbReference type="EMBL" id="JADKPN010000001">
    <property type="protein sequence ID" value="MBF4762195.1"/>
    <property type="molecule type" value="Genomic_DNA"/>
</dbReference>
<feature type="domain" description="ATP-grasp" evidence="2">
    <location>
        <begin position="470"/>
        <end position="508"/>
    </location>
</feature>
<dbReference type="SUPFAM" id="SSF56059">
    <property type="entry name" value="Glutathione synthetase ATP-binding domain-like"/>
    <property type="match status" value="1"/>
</dbReference>
<dbReference type="SUPFAM" id="SSF51735">
    <property type="entry name" value="NAD(P)-binding Rossmann-fold domains"/>
    <property type="match status" value="1"/>
</dbReference>
<keyword evidence="1" id="KW-0547">Nucleotide-binding</keyword>
<dbReference type="Pfam" id="PF13607">
    <property type="entry name" value="Succ_CoA_lig"/>
    <property type="match status" value="1"/>
</dbReference>
<dbReference type="SUPFAM" id="SSF52210">
    <property type="entry name" value="Succinyl-CoA synthetase domains"/>
    <property type="match status" value="2"/>
</dbReference>
<sequence>MTEARVGSLAHTLAPRSVALVGASPRPGSLGHRMVGELQRSPGVDRLHLVNPTYDEIAGLPCLPDLHAIGEAPDLVLLGVGDARLVDQLTAAAKVGARGAVVFGSAHAEGVRDELRRVATEAGMALVGGGCMGFWNVRRGVRAMGYTERDDMRAGPVSLVTHSGSVFSTLLRTRFRLGFDLAVSSGQELVTTTADYVDHMVDHTDTRVLALVLETIRGGDRLRWSLRRARDAGIEVVLLPVGSSPLGSAMVAAHSGAVAGGSAAWEALADDVAGHLVADLAELGDTLAVLACPRRPRPGTGIATVHDSGAERSLVADLADRLDVPFASLSPETLAALGDRLEDGLEPGNPLDVWNSGADTHRLFADCLTTLAADPAVGVSALAIDLVPEHDGDTAYPDAALEVAAATTEPVVVMAGLPAAIDESAADRLREAGVPVLEGHRSGLLALRHLLDAADRPRPDPLDGTSTHDEIDLAAYGIPTPAERGVTTEDDAVSAATEIGFPVVLKTAAPGITHRSDVAGVAVGLTDEGAVRTAYADLAARLGPAATVHQQVPAGVELSVGIVRDPALGPMVVVAAGGVLVELLGDRAVGLPPLTRDAARRMLGRLRLRPLLDGFRGAPPADVDALVDLVVAVSRLARDHGDRLDALDLNPVIATAEGAVAVDVLVLPTTPQESP</sequence>
<dbReference type="InterPro" id="IPR013815">
    <property type="entry name" value="ATP_grasp_subdomain_1"/>
</dbReference>
<evidence type="ECO:0000313" key="4">
    <source>
        <dbReference type="Proteomes" id="UP000640489"/>
    </source>
</evidence>
<dbReference type="RefSeq" id="WP_194705337.1">
    <property type="nucleotide sequence ID" value="NZ_JADKPN010000001.1"/>
</dbReference>
<accession>A0A930YIZ4</accession>
<dbReference type="GO" id="GO:0005524">
    <property type="term" value="F:ATP binding"/>
    <property type="evidence" value="ECO:0007669"/>
    <property type="project" value="UniProtKB-UniRule"/>
</dbReference>
<dbReference type="Pfam" id="PF13380">
    <property type="entry name" value="CoA_binding_2"/>
    <property type="match status" value="1"/>
</dbReference>
<dbReference type="PROSITE" id="PS50975">
    <property type="entry name" value="ATP_GRASP"/>
    <property type="match status" value="1"/>
</dbReference>
<dbReference type="InterPro" id="IPR016102">
    <property type="entry name" value="Succinyl-CoA_synth-like"/>
</dbReference>
<keyword evidence="4" id="KW-1185">Reference proteome</keyword>
<name>A0A930YIZ4_9ACTN</name>
<dbReference type="PANTHER" id="PTHR42793:SF4">
    <property type="entry name" value="BLL6376 PROTEIN"/>
    <property type="match status" value="1"/>
</dbReference>
<dbReference type="InterPro" id="IPR011761">
    <property type="entry name" value="ATP-grasp"/>
</dbReference>
<dbReference type="InterPro" id="IPR003781">
    <property type="entry name" value="CoA-bd"/>
</dbReference>
<dbReference type="SMART" id="SM00881">
    <property type="entry name" value="CoA_binding"/>
    <property type="match status" value="1"/>
</dbReference>
<dbReference type="Gene3D" id="3.40.50.720">
    <property type="entry name" value="NAD(P)-binding Rossmann-like Domain"/>
    <property type="match status" value="1"/>
</dbReference>
<dbReference type="GO" id="GO:0016874">
    <property type="term" value="F:ligase activity"/>
    <property type="evidence" value="ECO:0007669"/>
    <property type="project" value="UniProtKB-KW"/>
</dbReference>
<dbReference type="Gene3D" id="3.30.470.20">
    <property type="entry name" value="ATP-grasp fold, B domain"/>
    <property type="match status" value="1"/>
</dbReference>
<dbReference type="AlphaFoldDB" id="A0A930YIZ4"/>
<reference evidence="3" key="1">
    <citation type="submission" date="2020-11" db="EMBL/GenBank/DDBJ databases">
        <title>Nocardioides sp. nov., isolated from Soil of Cynanchum wilfordii Hemsley rhizosphere.</title>
        <authorList>
            <person name="Lee J.-S."/>
            <person name="Suh M.K."/>
            <person name="Kim J.-S."/>
        </authorList>
    </citation>
    <scope>NUCLEOTIDE SEQUENCE</scope>
    <source>
        <strain evidence="3">KCTC 19275</strain>
    </source>
</reference>
<protein>
    <submittedName>
        <fullName evidence="3">Acetate--CoA ligase family protein</fullName>
    </submittedName>
</protein>
<dbReference type="Pfam" id="PF13549">
    <property type="entry name" value="ATP-grasp_5"/>
    <property type="match status" value="1"/>
</dbReference>
<proteinExistence type="predicted"/>